<evidence type="ECO:0000313" key="2">
    <source>
        <dbReference type="EMBL" id="CAG8852391.1"/>
    </source>
</evidence>
<keyword evidence="3" id="KW-1185">Reference proteome</keyword>
<organism evidence="2 3">
    <name type="scientific">Gigaspora margarita</name>
    <dbReference type="NCBI Taxonomy" id="4874"/>
    <lineage>
        <taxon>Eukaryota</taxon>
        <taxon>Fungi</taxon>
        <taxon>Fungi incertae sedis</taxon>
        <taxon>Mucoromycota</taxon>
        <taxon>Glomeromycotina</taxon>
        <taxon>Glomeromycetes</taxon>
        <taxon>Diversisporales</taxon>
        <taxon>Gigasporaceae</taxon>
        <taxon>Gigaspora</taxon>
    </lineage>
</organism>
<dbReference type="Proteomes" id="UP000789901">
    <property type="component" value="Unassembled WGS sequence"/>
</dbReference>
<comment type="caution">
    <text evidence="2">The sequence shown here is derived from an EMBL/GenBank/DDBJ whole genome shotgun (WGS) entry which is preliminary data.</text>
</comment>
<accession>A0ABN7XAX9</accession>
<feature type="domain" description="Zn(2)-C6 fungal-type" evidence="1">
    <location>
        <begin position="46"/>
        <end position="75"/>
    </location>
</feature>
<dbReference type="PROSITE" id="PS00463">
    <property type="entry name" value="ZN2_CY6_FUNGAL_1"/>
    <property type="match status" value="1"/>
</dbReference>
<dbReference type="InterPro" id="IPR036864">
    <property type="entry name" value="Zn2-C6_fun-type_DNA-bd_sf"/>
</dbReference>
<dbReference type="InterPro" id="IPR001138">
    <property type="entry name" value="Zn2Cys6_DnaBD"/>
</dbReference>
<proteinExistence type="predicted"/>
<reference evidence="2 3" key="1">
    <citation type="submission" date="2021-06" db="EMBL/GenBank/DDBJ databases">
        <authorList>
            <person name="Kallberg Y."/>
            <person name="Tangrot J."/>
            <person name="Rosling A."/>
        </authorList>
    </citation>
    <scope>NUCLEOTIDE SEQUENCE [LARGE SCALE GENOMIC DNA]</scope>
    <source>
        <strain evidence="2 3">120-4 pot B 10/14</strain>
    </source>
</reference>
<evidence type="ECO:0000313" key="3">
    <source>
        <dbReference type="Proteomes" id="UP000789901"/>
    </source>
</evidence>
<feature type="non-terminal residue" evidence="2">
    <location>
        <position position="123"/>
    </location>
</feature>
<dbReference type="SUPFAM" id="SSF57701">
    <property type="entry name" value="Zn2/Cys6 DNA-binding domain"/>
    <property type="match status" value="1"/>
</dbReference>
<name>A0ABN7XAX9_GIGMA</name>
<dbReference type="PROSITE" id="PS50048">
    <property type="entry name" value="ZN2_CY6_FUNGAL_2"/>
    <property type="match status" value="1"/>
</dbReference>
<evidence type="ECO:0000259" key="1">
    <source>
        <dbReference type="PROSITE" id="PS50048"/>
    </source>
</evidence>
<protein>
    <submittedName>
        <fullName evidence="2">34549_t:CDS:1</fullName>
    </submittedName>
</protein>
<sequence length="123" mass="14194">MFLVEFAEELAFSRKDIIYLRITTKFKVSQHNMTQQENSRKNATTACTECAKSKRRCVTDSSPICVECKKKNKKCIPQCPKKRGPKPNKVTKKRVPKSIKVLLNNISLIEENGKKYMKVELTQ</sequence>
<dbReference type="EMBL" id="CAJVQB010111457">
    <property type="protein sequence ID" value="CAG8852391.1"/>
    <property type="molecule type" value="Genomic_DNA"/>
</dbReference>
<gene>
    <name evidence="2" type="ORF">GMARGA_LOCUS41212</name>
</gene>